<dbReference type="GO" id="GO:0004712">
    <property type="term" value="F:protein serine/threonine/tyrosine kinase activity"/>
    <property type="evidence" value="ECO:0007669"/>
    <property type="project" value="TreeGrafter"/>
</dbReference>
<evidence type="ECO:0000256" key="6">
    <source>
        <dbReference type="PROSITE-ProRule" id="PRU10141"/>
    </source>
</evidence>
<name>A0A816AS46_ADIRI</name>
<keyword evidence="1 7" id="KW-0723">Serine/threonine-protein kinase</keyword>
<dbReference type="PROSITE" id="PS00108">
    <property type="entry name" value="PROTEIN_KINASE_ST"/>
    <property type="match status" value="1"/>
</dbReference>
<dbReference type="Proteomes" id="UP000663828">
    <property type="component" value="Unassembled WGS sequence"/>
</dbReference>
<evidence type="ECO:0000256" key="2">
    <source>
        <dbReference type="ARBA" id="ARBA00022679"/>
    </source>
</evidence>
<dbReference type="Gene3D" id="3.30.200.20">
    <property type="entry name" value="Phosphorylase Kinase, domain 1"/>
    <property type="match status" value="1"/>
</dbReference>
<dbReference type="GO" id="GO:0007059">
    <property type="term" value="P:chromosome segregation"/>
    <property type="evidence" value="ECO:0007669"/>
    <property type="project" value="TreeGrafter"/>
</dbReference>
<dbReference type="GO" id="GO:0034501">
    <property type="term" value="P:protein localization to kinetochore"/>
    <property type="evidence" value="ECO:0007669"/>
    <property type="project" value="TreeGrafter"/>
</dbReference>
<gene>
    <name evidence="9" type="ORF">XAT740_LOCUS47745</name>
</gene>
<comment type="caution">
    <text evidence="9">The sequence shown here is derived from an EMBL/GenBank/DDBJ whole genome shotgun (WGS) entry which is preliminary data.</text>
</comment>
<dbReference type="PANTHER" id="PTHR22974">
    <property type="entry name" value="MIXED LINEAGE PROTEIN KINASE"/>
    <property type="match status" value="1"/>
</dbReference>
<protein>
    <recommendedName>
        <fullName evidence="8">Protein kinase domain-containing protein</fullName>
    </recommendedName>
</protein>
<keyword evidence="2" id="KW-0808">Transferase</keyword>
<keyword evidence="3 6" id="KW-0547">Nucleotide-binding</keyword>
<dbReference type="PROSITE" id="PS50011">
    <property type="entry name" value="PROTEIN_KINASE_DOM"/>
    <property type="match status" value="1"/>
</dbReference>
<dbReference type="GO" id="GO:0005524">
    <property type="term" value="F:ATP binding"/>
    <property type="evidence" value="ECO:0007669"/>
    <property type="project" value="UniProtKB-UniRule"/>
</dbReference>
<evidence type="ECO:0000256" key="3">
    <source>
        <dbReference type="ARBA" id="ARBA00022741"/>
    </source>
</evidence>
<evidence type="ECO:0000256" key="1">
    <source>
        <dbReference type="ARBA" id="ARBA00022527"/>
    </source>
</evidence>
<reference evidence="9" key="1">
    <citation type="submission" date="2021-02" db="EMBL/GenBank/DDBJ databases">
        <authorList>
            <person name="Nowell W R."/>
        </authorList>
    </citation>
    <scope>NUCLEOTIDE SEQUENCE</scope>
</reference>
<keyword evidence="10" id="KW-1185">Reference proteome</keyword>
<comment type="similarity">
    <text evidence="7">Belongs to the protein kinase superfamily.</text>
</comment>
<feature type="binding site" evidence="6">
    <location>
        <position position="75"/>
    </location>
    <ligand>
        <name>ATP</name>
        <dbReference type="ChEBI" id="CHEBI:30616"/>
    </ligand>
</feature>
<sequence>MGGMMSLNSFLELIFDNLSYSLLGQIPRSNFRDPFVGKKARIHGKPYLFQRRLGAGGFGTVYSARAPDGSSVAIKVIDINRIRGAGENLVASYLTEVKNLEQLRQESRHVVKIYDFDFDSRSGRAYIVMELGGENLAKLIYRLHAAQPKSRPPGTFIDPVIRKEIWRQMVSIVQTLTGKNIVHMDLKPDNVILFGDVLKIVDLGISKKGNMLGHAGVGTPLFSAPEVMQDVRGSRRMYGPKADVWSLGAILYAMTYGQPPKYTSRAAEPPSGQAASRDRSLIDILRRMLVLDPHSRADINSVLHHPYTRR</sequence>
<dbReference type="InterPro" id="IPR008271">
    <property type="entry name" value="Ser/Thr_kinase_AS"/>
</dbReference>
<organism evidence="9 10">
    <name type="scientific">Adineta ricciae</name>
    <name type="common">Rotifer</name>
    <dbReference type="NCBI Taxonomy" id="249248"/>
    <lineage>
        <taxon>Eukaryota</taxon>
        <taxon>Metazoa</taxon>
        <taxon>Spiralia</taxon>
        <taxon>Gnathifera</taxon>
        <taxon>Rotifera</taxon>
        <taxon>Eurotatoria</taxon>
        <taxon>Bdelloidea</taxon>
        <taxon>Adinetida</taxon>
        <taxon>Adinetidae</taxon>
        <taxon>Adineta</taxon>
    </lineage>
</organism>
<dbReference type="GO" id="GO:0007094">
    <property type="term" value="P:mitotic spindle assembly checkpoint signaling"/>
    <property type="evidence" value="ECO:0007669"/>
    <property type="project" value="TreeGrafter"/>
</dbReference>
<dbReference type="GO" id="GO:0004674">
    <property type="term" value="F:protein serine/threonine kinase activity"/>
    <property type="evidence" value="ECO:0007669"/>
    <property type="project" value="UniProtKB-KW"/>
</dbReference>
<evidence type="ECO:0000256" key="4">
    <source>
        <dbReference type="ARBA" id="ARBA00022777"/>
    </source>
</evidence>
<keyword evidence="5 6" id="KW-0067">ATP-binding</keyword>
<dbReference type="GO" id="GO:0000776">
    <property type="term" value="C:kinetochore"/>
    <property type="evidence" value="ECO:0007669"/>
    <property type="project" value="TreeGrafter"/>
</dbReference>
<evidence type="ECO:0000256" key="5">
    <source>
        <dbReference type="ARBA" id="ARBA00022840"/>
    </source>
</evidence>
<dbReference type="GO" id="GO:0005634">
    <property type="term" value="C:nucleus"/>
    <property type="evidence" value="ECO:0007669"/>
    <property type="project" value="TreeGrafter"/>
</dbReference>
<evidence type="ECO:0000313" key="10">
    <source>
        <dbReference type="Proteomes" id="UP000663828"/>
    </source>
</evidence>
<proteinExistence type="inferred from homology"/>
<dbReference type="InterPro" id="IPR017441">
    <property type="entry name" value="Protein_kinase_ATP_BS"/>
</dbReference>
<dbReference type="InterPro" id="IPR000719">
    <property type="entry name" value="Prot_kinase_dom"/>
</dbReference>
<evidence type="ECO:0000313" key="9">
    <source>
        <dbReference type="EMBL" id="CAF1601267.1"/>
    </source>
</evidence>
<evidence type="ECO:0000259" key="8">
    <source>
        <dbReference type="PROSITE" id="PS50011"/>
    </source>
</evidence>
<keyword evidence="4" id="KW-0418">Kinase</keyword>
<dbReference type="SMART" id="SM00220">
    <property type="entry name" value="S_TKc"/>
    <property type="match status" value="1"/>
</dbReference>
<dbReference type="PROSITE" id="PS00107">
    <property type="entry name" value="PROTEIN_KINASE_ATP"/>
    <property type="match status" value="1"/>
</dbReference>
<dbReference type="SUPFAM" id="SSF56112">
    <property type="entry name" value="Protein kinase-like (PK-like)"/>
    <property type="match status" value="1"/>
</dbReference>
<dbReference type="Gene3D" id="1.10.510.10">
    <property type="entry name" value="Transferase(Phosphotransferase) domain 1"/>
    <property type="match status" value="1"/>
</dbReference>
<dbReference type="EMBL" id="CAJNOR010006690">
    <property type="protein sequence ID" value="CAF1601267.1"/>
    <property type="molecule type" value="Genomic_DNA"/>
</dbReference>
<evidence type="ECO:0000256" key="7">
    <source>
        <dbReference type="RuleBase" id="RU000304"/>
    </source>
</evidence>
<accession>A0A816AS46</accession>
<dbReference type="GO" id="GO:0033316">
    <property type="term" value="P:meiotic spindle assembly checkpoint signaling"/>
    <property type="evidence" value="ECO:0007669"/>
    <property type="project" value="TreeGrafter"/>
</dbReference>
<feature type="domain" description="Protein kinase" evidence="8">
    <location>
        <begin position="47"/>
        <end position="308"/>
    </location>
</feature>
<dbReference type="InterPro" id="IPR011009">
    <property type="entry name" value="Kinase-like_dom_sf"/>
</dbReference>
<dbReference type="AlphaFoldDB" id="A0A816AS46"/>
<dbReference type="PANTHER" id="PTHR22974:SF21">
    <property type="entry name" value="DUAL SPECIFICITY PROTEIN KINASE TTK"/>
    <property type="match status" value="1"/>
</dbReference>
<dbReference type="Pfam" id="PF00069">
    <property type="entry name" value="Pkinase"/>
    <property type="match status" value="1"/>
</dbReference>